<name>A0A2H1L7P3_9MICO</name>
<evidence type="ECO:0000313" key="13">
    <source>
        <dbReference type="EMBL" id="SMY12795.1"/>
    </source>
</evidence>
<dbReference type="PANTHER" id="PTHR30460:SF0">
    <property type="entry name" value="MODERATE CONDUCTANCE MECHANOSENSITIVE CHANNEL YBIO"/>
    <property type="match status" value="1"/>
</dbReference>
<comment type="subcellular location">
    <subcellularLocation>
        <location evidence="1">Cell membrane</location>
        <topology evidence="1">Multi-pass membrane protein</topology>
    </subcellularLocation>
</comment>
<protein>
    <submittedName>
        <fullName evidence="13">Small conductance mechanosensitive channel</fullName>
    </submittedName>
</protein>
<evidence type="ECO:0000259" key="11">
    <source>
        <dbReference type="Pfam" id="PF21082"/>
    </source>
</evidence>
<dbReference type="InterPro" id="IPR049142">
    <property type="entry name" value="MS_channel_1st"/>
</dbReference>
<dbReference type="InterPro" id="IPR011066">
    <property type="entry name" value="MscS_channel_C_sf"/>
</dbReference>
<evidence type="ECO:0000256" key="7">
    <source>
        <dbReference type="SAM" id="MobiDB-lite"/>
    </source>
</evidence>
<evidence type="ECO:0000256" key="4">
    <source>
        <dbReference type="ARBA" id="ARBA00022692"/>
    </source>
</evidence>
<evidence type="ECO:0000256" key="9">
    <source>
        <dbReference type="SAM" id="SignalP"/>
    </source>
</evidence>
<dbReference type="SUPFAM" id="SSF50182">
    <property type="entry name" value="Sm-like ribonucleoproteins"/>
    <property type="match status" value="1"/>
</dbReference>
<dbReference type="Pfam" id="PF21088">
    <property type="entry name" value="MS_channel_1st"/>
    <property type="match status" value="1"/>
</dbReference>
<dbReference type="InterPro" id="IPR045276">
    <property type="entry name" value="YbiO_bact"/>
</dbReference>
<feature type="transmembrane region" description="Helical" evidence="8">
    <location>
        <begin position="165"/>
        <end position="187"/>
    </location>
</feature>
<feature type="domain" description="Mechanosensitive ion channel MscS" evidence="10">
    <location>
        <begin position="185"/>
        <end position="249"/>
    </location>
</feature>
<organism evidence="13 14">
    <name type="scientific">Brevibacterium jeotgali</name>
    <dbReference type="NCBI Taxonomy" id="1262550"/>
    <lineage>
        <taxon>Bacteria</taxon>
        <taxon>Bacillati</taxon>
        <taxon>Actinomycetota</taxon>
        <taxon>Actinomycetes</taxon>
        <taxon>Micrococcales</taxon>
        <taxon>Brevibacteriaceae</taxon>
        <taxon>Brevibacterium</taxon>
    </lineage>
</organism>
<dbReference type="InterPro" id="IPR011014">
    <property type="entry name" value="MscS_channel_TM-2"/>
</dbReference>
<dbReference type="Pfam" id="PF00924">
    <property type="entry name" value="MS_channel_2nd"/>
    <property type="match status" value="1"/>
</dbReference>
<evidence type="ECO:0000256" key="8">
    <source>
        <dbReference type="SAM" id="Phobius"/>
    </source>
</evidence>
<keyword evidence="14" id="KW-1185">Reference proteome</keyword>
<dbReference type="SUPFAM" id="SSF82861">
    <property type="entry name" value="Mechanosensitive channel protein MscS (YggB), transmembrane region"/>
    <property type="match status" value="1"/>
</dbReference>
<dbReference type="Pfam" id="PF21082">
    <property type="entry name" value="MS_channel_3rd"/>
    <property type="match status" value="1"/>
</dbReference>
<dbReference type="InterPro" id="IPR010920">
    <property type="entry name" value="LSM_dom_sf"/>
</dbReference>
<evidence type="ECO:0000256" key="6">
    <source>
        <dbReference type="ARBA" id="ARBA00023136"/>
    </source>
</evidence>
<dbReference type="InterPro" id="IPR023408">
    <property type="entry name" value="MscS_beta-dom_sf"/>
</dbReference>
<evidence type="ECO:0000256" key="2">
    <source>
        <dbReference type="ARBA" id="ARBA00008017"/>
    </source>
</evidence>
<feature type="transmembrane region" description="Helical" evidence="8">
    <location>
        <begin position="68"/>
        <end position="89"/>
    </location>
</feature>
<comment type="similarity">
    <text evidence="2">Belongs to the MscS (TC 1.A.23) family.</text>
</comment>
<accession>A0A2H1L7P3</accession>
<evidence type="ECO:0000256" key="5">
    <source>
        <dbReference type="ARBA" id="ARBA00022989"/>
    </source>
</evidence>
<keyword evidence="9" id="KW-0732">Signal</keyword>
<dbReference type="PANTHER" id="PTHR30460">
    <property type="entry name" value="MODERATE CONDUCTANCE MECHANOSENSITIVE CHANNEL YBIO"/>
    <property type="match status" value="1"/>
</dbReference>
<dbReference type="EMBL" id="FXZM01000012">
    <property type="protein sequence ID" value="SMY12795.1"/>
    <property type="molecule type" value="Genomic_DNA"/>
</dbReference>
<feature type="region of interest" description="Disordered" evidence="7">
    <location>
        <begin position="355"/>
        <end position="390"/>
    </location>
</feature>
<dbReference type="SUPFAM" id="SSF82689">
    <property type="entry name" value="Mechanosensitive channel protein MscS (YggB), C-terminal domain"/>
    <property type="match status" value="1"/>
</dbReference>
<reference evidence="14" key="1">
    <citation type="submission" date="2017-03" db="EMBL/GenBank/DDBJ databases">
        <authorList>
            <person name="Monnet C."/>
        </authorList>
    </citation>
    <scope>NUCLEOTIDE SEQUENCE [LARGE SCALE GENOMIC DNA]</scope>
    <source>
        <strain evidence="14">SJ5-8</strain>
    </source>
</reference>
<feature type="domain" description="Mechanosensitive ion channel transmembrane helices 2/3" evidence="12">
    <location>
        <begin position="144"/>
        <end position="184"/>
    </location>
</feature>
<dbReference type="OrthoDB" id="4638917at2"/>
<dbReference type="Gene3D" id="1.10.287.1260">
    <property type="match status" value="1"/>
</dbReference>
<dbReference type="FunFam" id="2.30.30.60:FF:000001">
    <property type="entry name" value="MscS Mechanosensitive ion channel"/>
    <property type="match status" value="1"/>
</dbReference>
<dbReference type="InterPro" id="IPR049278">
    <property type="entry name" value="MS_channel_C"/>
</dbReference>
<evidence type="ECO:0000259" key="12">
    <source>
        <dbReference type="Pfam" id="PF21088"/>
    </source>
</evidence>
<dbReference type="InterPro" id="IPR006685">
    <property type="entry name" value="MscS_channel_2nd"/>
</dbReference>
<dbReference type="Proteomes" id="UP000234462">
    <property type="component" value="Unassembled WGS sequence"/>
</dbReference>
<feature type="region of interest" description="Disordered" evidence="7">
    <location>
        <begin position="24"/>
        <end position="57"/>
    </location>
</feature>
<feature type="chain" id="PRO_5038502875" evidence="9">
    <location>
        <begin position="24"/>
        <end position="390"/>
    </location>
</feature>
<dbReference type="GO" id="GO:0008381">
    <property type="term" value="F:mechanosensitive monoatomic ion channel activity"/>
    <property type="evidence" value="ECO:0007669"/>
    <property type="project" value="InterPro"/>
</dbReference>
<dbReference type="Gene3D" id="3.30.70.100">
    <property type="match status" value="1"/>
</dbReference>
<dbReference type="Gene3D" id="2.30.30.60">
    <property type="match status" value="1"/>
</dbReference>
<evidence type="ECO:0000259" key="10">
    <source>
        <dbReference type="Pfam" id="PF00924"/>
    </source>
</evidence>
<evidence type="ECO:0000313" key="14">
    <source>
        <dbReference type="Proteomes" id="UP000234462"/>
    </source>
</evidence>
<feature type="compositionally biased region" description="Basic and acidic residues" evidence="7">
    <location>
        <begin position="364"/>
        <end position="375"/>
    </location>
</feature>
<evidence type="ECO:0000256" key="1">
    <source>
        <dbReference type="ARBA" id="ARBA00004651"/>
    </source>
</evidence>
<dbReference type="RefSeq" id="WP_101589721.1">
    <property type="nucleotide sequence ID" value="NZ_FXZM01000012.1"/>
</dbReference>
<feature type="signal peptide" evidence="9">
    <location>
        <begin position="1"/>
        <end position="23"/>
    </location>
</feature>
<keyword evidence="6 8" id="KW-0472">Membrane</keyword>
<feature type="domain" description="Mechanosensitive ion channel MscS C-terminal" evidence="11">
    <location>
        <begin position="258"/>
        <end position="334"/>
    </location>
</feature>
<sequence>MAILPHLHAVPSLLTGTASSVLAAPQTADASAEPSTPASSAPTQTPSPPSVEEMQRSVEESASSGLEFITGTGLRVAVIIAVAIILTFVSRRLIHRFAQSIAEGHTKRGIISKGERKQSGAADAAARTRRAQRSATVGSLLKSIAAIIIWLLAVLMVLTELGFDLAPILASAGIAGIALGFGAQTLVKDYLAGFFIVIEDQYGIGDVIDVGEAIGTVEEVGLRTTKVRALDGTLWHVRNGEILRVGNFSQGFGNALLDLPFPYDADEETVTTIINDAATALRKHPQYDDVMLEAPEIMGVQEISGEAVTIRVTIKTKPGEQFAVGRAFRGEFKQQMTAHDMTVPWSQAVIRTMPNPSAASATRRAADHAAEKADGESAGSSSEATAAPKE</sequence>
<dbReference type="AlphaFoldDB" id="A0A2H1L7P3"/>
<dbReference type="FunFam" id="1.10.287.1260:FF:000005">
    <property type="entry name" value="Mechanosensitive ion channel family protein"/>
    <property type="match status" value="1"/>
</dbReference>
<keyword evidence="3" id="KW-1003">Cell membrane</keyword>
<feature type="compositionally biased region" description="Low complexity" evidence="7">
    <location>
        <begin position="27"/>
        <end position="44"/>
    </location>
</feature>
<proteinExistence type="inferred from homology"/>
<keyword evidence="5 8" id="KW-1133">Transmembrane helix</keyword>
<gene>
    <name evidence="13" type="ORF">BJEO58_02400</name>
</gene>
<keyword evidence="4 8" id="KW-0812">Transmembrane</keyword>
<evidence type="ECO:0000256" key="3">
    <source>
        <dbReference type="ARBA" id="ARBA00022475"/>
    </source>
</evidence>
<feature type="transmembrane region" description="Helical" evidence="8">
    <location>
        <begin position="139"/>
        <end position="159"/>
    </location>
</feature>
<dbReference type="GO" id="GO:0005886">
    <property type="term" value="C:plasma membrane"/>
    <property type="evidence" value="ECO:0007669"/>
    <property type="project" value="UniProtKB-SubCell"/>
</dbReference>
<feature type="compositionally biased region" description="Low complexity" evidence="7">
    <location>
        <begin position="376"/>
        <end position="390"/>
    </location>
</feature>